<keyword evidence="2" id="KW-0813">Transport</keyword>
<dbReference type="Gene3D" id="3.40.50.300">
    <property type="entry name" value="P-loop containing nucleotide triphosphate hydrolases"/>
    <property type="match status" value="1"/>
</dbReference>
<keyword evidence="3" id="KW-0547">Nucleotide-binding</keyword>
<comment type="caution">
    <text evidence="6">The sequence shown here is derived from an EMBL/GenBank/DDBJ whole genome shotgun (WGS) entry which is preliminary data.</text>
</comment>
<dbReference type="EMBL" id="AUZZ01003556">
    <property type="protein sequence ID" value="EQD56614.1"/>
    <property type="molecule type" value="Genomic_DNA"/>
</dbReference>
<accession>T1BTY5</accession>
<sequence>MYKAVKLEKEYVPGGSNQSAASKDTGGISPELADIRTRFSLIAGSLRKTRKVRKEIYFVFQGSRTAIDPKKTVWDIIAESFKRGTDLNKSEIDRKIREVAEAAGLRESDLQKYPNDMNVEELQIVNIARALAVEPKLAILDEPTSDMDISAQAQILNTLRDYQYSRGMSYIVASNDLNVIRVLSDKVAVMYLGKIVEYSTLQNIYSGMLHPYTKKLLSNAITLENGKGLIDSEIADRSPSLPKHYPQAVHFIRA</sequence>
<dbReference type="InterPro" id="IPR027417">
    <property type="entry name" value="P-loop_NTPase"/>
</dbReference>
<gene>
    <name evidence="6" type="ORF">B2A_05164</name>
</gene>
<evidence type="ECO:0000313" key="6">
    <source>
        <dbReference type="EMBL" id="EQD56614.1"/>
    </source>
</evidence>
<reference evidence="6" key="2">
    <citation type="journal article" date="2014" name="ISME J.">
        <title>Microbial stratification in low pH oxic and suboxic macroscopic growths along an acid mine drainage.</title>
        <authorList>
            <person name="Mendez-Garcia C."/>
            <person name="Mesa V."/>
            <person name="Sprenger R.R."/>
            <person name="Richter M."/>
            <person name="Diez M.S."/>
            <person name="Solano J."/>
            <person name="Bargiela R."/>
            <person name="Golyshina O.V."/>
            <person name="Manteca A."/>
            <person name="Ramos J.L."/>
            <person name="Gallego J.R."/>
            <person name="Llorente I."/>
            <person name="Martins Dos Santos V.A."/>
            <person name="Jensen O.N."/>
            <person name="Pelaez A.I."/>
            <person name="Sanchez J."/>
            <person name="Ferrer M."/>
        </authorList>
    </citation>
    <scope>NUCLEOTIDE SEQUENCE</scope>
</reference>
<reference evidence="6" key="1">
    <citation type="submission" date="2013-08" db="EMBL/GenBank/DDBJ databases">
        <authorList>
            <person name="Mendez C."/>
            <person name="Richter M."/>
            <person name="Ferrer M."/>
            <person name="Sanchez J."/>
        </authorList>
    </citation>
    <scope>NUCLEOTIDE SEQUENCE</scope>
</reference>
<proteinExistence type="inferred from homology"/>
<comment type="similarity">
    <text evidence="1">Belongs to the ABC transporter superfamily.</text>
</comment>
<dbReference type="AlphaFoldDB" id="T1BTY5"/>
<feature type="domain" description="ABC transporter" evidence="5">
    <location>
        <begin position="2"/>
        <end position="217"/>
    </location>
</feature>
<dbReference type="PANTHER" id="PTHR43776">
    <property type="entry name" value="TRANSPORT ATP-BINDING PROTEIN"/>
    <property type="match status" value="1"/>
</dbReference>
<evidence type="ECO:0000259" key="5">
    <source>
        <dbReference type="PROSITE" id="PS50893"/>
    </source>
</evidence>
<dbReference type="PROSITE" id="PS50893">
    <property type="entry name" value="ABC_TRANSPORTER_2"/>
    <property type="match status" value="1"/>
</dbReference>
<name>T1BTY5_9ZZZZ</name>
<dbReference type="InterPro" id="IPR050319">
    <property type="entry name" value="ABC_transp_ATP-bind"/>
</dbReference>
<dbReference type="GO" id="GO:0016887">
    <property type="term" value="F:ATP hydrolysis activity"/>
    <property type="evidence" value="ECO:0007669"/>
    <property type="project" value="InterPro"/>
</dbReference>
<protein>
    <submittedName>
        <fullName evidence="6">Oligopeptide/dipeptide ABC transporter, ATPase subunit</fullName>
    </submittedName>
</protein>
<dbReference type="Pfam" id="PF00005">
    <property type="entry name" value="ABC_tran"/>
    <property type="match status" value="1"/>
</dbReference>
<dbReference type="PANTHER" id="PTHR43776:SF7">
    <property type="entry name" value="D,D-DIPEPTIDE TRANSPORT ATP-BINDING PROTEIN DDPF-RELATED"/>
    <property type="match status" value="1"/>
</dbReference>
<organism evidence="6">
    <name type="scientific">mine drainage metagenome</name>
    <dbReference type="NCBI Taxonomy" id="410659"/>
    <lineage>
        <taxon>unclassified sequences</taxon>
        <taxon>metagenomes</taxon>
        <taxon>ecological metagenomes</taxon>
    </lineage>
</organism>
<keyword evidence="4" id="KW-0067">ATP-binding</keyword>
<evidence type="ECO:0000256" key="3">
    <source>
        <dbReference type="ARBA" id="ARBA00022741"/>
    </source>
</evidence>
<evidence type="ECO:0000256" key="4">
    <source>
        <dbReference type="ARBA" id="ARBA00022840"/>
    </source>
</evidence>
<dbReference type="SUPFAM" id="SSF52540">
    <property type="entry name" value="P-loop containing nucleoside triphosphate hydrolases"/>
    <property type="match status" value="1"/>
</dbReference>
<evidence type="ECO:0000256" key="1">
    <source>
        <dbReference type="ARBA" id="ARBA00005417"/>
    </source>
</evidence>
<dbReference type="InterPro" id="IPR003439">
    <property type="entry name" value="ABC_transporter-like_ATP-bd"/>
</dbReference>
<dbReference type="GO" id="GO:0005524">
    <property type="term" value="F:ATP binding"/>
    <property type="evidence" value="ECO:0007669"/>
    <property type="project" value="UniProtKB-KW"/>
</dbReference>
<feature type="non-terminal residue" evidence="6">
    <location>
        <position position="254"/>
    </location>
</feature>
<evidence type="ECO:0000256" key="2">
    <source>
        <dbReference type="ARBA" id="ARBA00022448"/>
    </source>
</evidence>